<name>A0A3S3SQX3_9ACAR</name>
<reference evidence="2 3" key="1">
    <citation type="journal article" date="2018" name="Gigascience">
        <title>Genomes of trombidid mites reveal novel predicted allergens and laterally-transferred genes associated with secondary metabolism.</title>
        <authorList>
            <person name="Dong X."/>
            <person name="Chaisiri K."/>
            <person name="Xia D."/>
            <person name="Armstrong S.D."/>
            <person name="Fang Y."/>
            <person name="Donnelly M.J."/>
            <person name="Kadowaki T."/>
            <person name="McGarry J.W."/>
            <person name="Darby A.C."/>
            <person name="Makepeace B.L."/>
        </authorList>
    </citation>
    <scope>NUCLEOTIDE SEQUENCE [LARGE SCALE GENOMIC DNA]</scope>
    <source>
        <strain evidence="2">UoL-WK</strain>
    </source>
</reference>
<evidence type="ECO:0000313" key="2">
    <source>
        <dbReference type="EMBL" id="RWS17780.1"/>
    </source>
</evidence>
<dbReference type="InterPro" id="IPR007110">
    <property type="entry name" value="Ig-like_dom"/>
</dbReference>
<dbReference type="AlphaFoldDB" id="A0A3S3SQX3"/>
<accession>A0A3S3SQX3</accession>
<dbReference type="InterPro" id="IPR036179">
    <property type="entry name" value="Ig-like_dom_sf"/>
</dbReference>
<evidence type="ECO:0000259" key="1">
    <source>
        <dbReference type="PROSITE" id="PS50835"/>
    </source>
</evidence>
<comment type="caution">
    <text evidence="2">The sequence shown here is derived from an EMBL/GenBank/DDBJ whole genome shotgun (WGS) entry which is preliminary data.</text>
</comment>
<gene>
    <name evidence="2" type="ORF">B4U79_17251</name>
</gene>
<sequence>MRNESVCSNLFTSDISFHTKLGPPKFVQKDDETIYVYAGRKFALDCFLKYKIPFEIKWFRNRKQIKHKNQTFLIDHATYEDNNTIYECQIKNMFGGPVKKEFVVMIRDYPLFVNIFYDSNLNMYSIGISCSAFGKQKPNFVLEKDGHTLHGFNETTEFIKELNQTLFRVNHFYGMVSSVNATGLYTCKISDTLKVETFHADIIEAIPPKPQIVSHEFFRFLEKYEFNILFTGILPISKNRQVRYINRIKEVKIEMKEVQYNAFGEEINSSKVIEFTLPYEQRKAYTYEEDNHPLNLFDLKLKYNIIYKIRITVRSDRGWSEFSDWYTLPSMFLCGTDVPEIFNGVSLLSFKLREKNLKYFWAREKFKCASLLTSNNYNGVCAQFNYRTCMKNITFYDGVNENAPVIAKNCIGDDHFRDMEICSSTKNIFVTFEDYGSFDAAEFNIKFCPKKNKKVYSPFDKVLASETYC</sequence>
<dbReference type="Proteomes" id="UP000285301">
    <property type="component" value="Unassembled WGS sequence"/>
</dbReference>
<dbReference type="InterPro" id="IPR013783">
    <property type="entry name" value="Ig-like_fold"/>
</dbReference>
<protein>
    <recommendedName>
        <fullName evidence="1">Ig-like domain-containing protein</fullName>
    </recommendedName>
</protein>
<dbReference type="PROSITE" id="PS50835">
    <property type="entry name" value="IG_LIKE"/>
    <property type="match status" value="1"/>
</dbReference>
<dbReference type="Gene3D" id="2.60.40.10">
    <property type="entry name" value="Immunoglobulins"/>
    <property type="match status" value="1"/>
</dbReference>
<organism evidence="2 3">
    <name type="scientific">Dinothrombium tinctorium</name>
    <dbReference type="NCBI Taxonomy" id="1965070"/>
    <lineage>
        <taxon>Eukaryota</taxon>
        <taxon>Metazoa</taxon>
        <taxon>Ecdysozoa</taxon>
        <taxon>Arthropoda</taxon>
        <taxon>Chelicerata</taxon>
        <taxon>Arachnida</taxon>
        <taxon>Acari</taxon>
        <taxon>Acariformes</taxon>
        <taxon>Trombidiformes</taxon>
        <taxon>Prostigmata</taxon>
        <taxon>Anystina</taxon>
        <taxon>Parasitengona</taxon>
        <taxon>Trombidioidea</taxon>
        <taxon>Trombidiidae</taxon>
        <taxon>Dinothrombium</taxon>
    </lineage>
</organism>
<dbReference type="CDD" id="cd00096">
    <property type="entry name" value="Ig"/>
    <property type="match status" value="1"/>
</dbReference>
<feature type="domain" description="Ig-like" evidence="1">
    <location>
        <begin position="24"/>
        <end position="104"/>
    </location>
</feature>
<dbReference type="EMBL" id="NCKU01000036">
    <property type="protein sequence ID" value="RWS17780.1"/>
    <property type="molecule type" value="Genomic_DNA"/>
</dbReference>
<keyword evidence="3" id="KW-1185">Reference proteome</keyword>
<dbReference type="SUPFAM" id="SSF48726">
    <property type="entry name" value="Immunoglobulin"/>
    <property type="match status" value="1"/>
</dbReference>
<evidence type="ECO:0000313" key="3">
    <source>
        <dbReference type="Proteomes" id="UP000285301"/>
    </source>
</evidence>
<proteinExistence type="predicted"/>